<evidence type="ECO:0000313" key="3">
    <source>
        <dbReference type="Proteomes" id="UP000316598"/>
    </source>
</evidence>
<keyword evidence="3" id="KW-1185">Reference proteome</keyword>
<name>A0A5C5WAI8_9BACT</name>
<accession>A0A5C5WAI8</accession>
<dbReference type="SUPFAM" id="SSF51905">
    <property type="entry name" value="FAD/NAD(P)-binding domain"/>
    <property type="match status" value="1"/>
</dbReference>
<dbReference type="InterPro" id="IPR038732">
    <property type="entry name" value="HpyO/CreE_NAD-binding"/>
</dbReference>
<dbReference type="AlphaFoldDB" id="A0A5C5WAI8"/>
<feature type="domain" description="FAD-dependent urate hydroxylase HpyO/Asp monooxygenase CreE-like FAD/NAD(P)-binding" evidence="1">
    <location>
        <begin position="16"/>
        <end position="181"/>
    </location>
</feature>
<dbReference type="PANTHER" id="PTHR40254">
    <property type="entry name" value="BLR0577 PROTEIN"/>
    <property type="match status" value="1"/>
</dbReference>
<reference evidence="2 3" key="1">
    <citation type="submission" date="2019-02" db="EMBL/GenBank/DDBJ databases">
        <title>Deep-cultivation of Planctomycetes and their phenomic and genomic characterization uncovers novel biology.</title>
        <authorList>
            <person name="Wiegand S."/>
            <person name="Jogler M."/>
            <person name="Boedeker C."/>
            <person name="Pinto D."/>
            <person name="Vollmers J."/>
            <person name="Rivas-Marin E."/>
            <person name="Kohn T."/>
            <person name="Peeters S.H."/>
            <person name="Heuer A."/>
            <person name="Rast P."/>
            <person name="Oberbeckmann S."/>
            <person name="Bunk B."/>
            <person name="Jeske O."/>
            <person name="Meyerdierks A."/>
            <person name="Storesund J.E."/>
            <person name="Kallscheuer N."/>
            <person name="Luecker S."/>
            <person name="Lage O.M."/>
            <person name="Pohl T."/>
            <person name="Merkel B.J."/>
            <person name="Hornburger P."/>
            <person name="Mueller R.-W."/>
            <person name="Bruemmer F."/>
            <person name="Labrenz M."/>
            <person name="Spormann A.M."/>
            <person name="Op Den Camp H."/>
            <person name="Overmann J."/>
            <person name="Amann R."/>
            <person name="Jetten M.S.M."/>
            <person name="Mascher T."/>
            <person name="Medema M.H."/>
            <person name="Devos D.P."/>
            <person name="Kaster A.-K."/>
            <person name="Ovreas L."/>
            <person name="Rohde M."/>
            <person name="Galperin M.Y."/>
            <person name="Jogler C."/>
        </authorList>
    </citation>
    <scope>NUCLEOTIDE SEQUENCE [LARGE SCALE GENOMIC DNA]</scope>
    <source>
        <strain evidence="2 3">Pla22</strain>
    </source>
</reference>
<proteinExistence type="predicted"/>
<dbReference type="RefSeq" id="WP_146517614.1">
    <property type="nucleotide sequence ID" value="NZ_SJPI01000005.1"/>
</dbReference>
<dbReference type="Gene3D" id="3.50.50.60">
    <property type="entry name" value="FAD/NAD(P)-binding domain"/>
    <property type="match status" value="1"/>
</dbReference>
<evidence type="ECO:0000313" key="2">
    <source>
        <dbReference type="EMBL" id="TWT47926.1"/>
    </source>
</evidence>
<organism evidence="2 3">
    <name type="scientific">Rubripirellula amarantea</name>
    <dbReference type="NCBI Taxonomy" id="2527999"/>
    <lineage>
        <taxon>Bacteria</taxon>
        <taxon>Pseudomonadati</taxon>
        <taxon>Planctomycetota</taxon>
        <taxon>Planctomycetia</taxon>
        <taxon>Pirellulales</taxon>
        <taxon>Pirellulaceae</taxon>
        <taxon>Rubripirellula</taxon>
    </lineage>
</organism>
<comment type="caution">
    <text evidence="2">The sequence shown here is derived from an EMBL/GenBank/DDBJ whole genome shotgun (WGS) entry which is preliminary data.</text>
</comment>
<dbReference type="Proteomes" id="UP000316598">
    <property type="component" value="Unassembled WGS sequence"/>
</dbReference>
<dbReference type="InterPro" id="IPR036188">
    <property type="entry name" value="FAD/NAD-bd_sf"/>
</dbReference>
<gene>
    <name evidence="2" type="ORF">Pla22_52020</name>
</gene>
<sequence>MSHYESLNMVNLRRLAIIGSGPTALYLLKHIADAANHLASHIDRIEIFEKDIELGRGMPYSPRTTDQYNLCNIASKELPPLETPFADWLRQLDDDTLLSYGMRPGEISEDETYSRLAMGHYFADQFQAQLHKLRTAGVRIVEHANCRVADINDQIDAESVTVVVDNGSEYEFDAVVIASGHSFDDRDQPQAGYYASPWPIQKLLPNSNEQWNFTIGTLGASLSAFDVISSLAHRHGRFDDGDTMKYRANPGSGEFRFVMHAAKGWLPHLQYEQTESFRVLYRHVRADVLEHLRDENGFLRLDTYFDQVCRPSLIKAFSSDGRDDIVEQLKASDFGIESFAKTMTDEHEYADAFEGMRCEFPEAKESVEQDRPIHWKEIFDDLMYTLNFHAHWMPAEDHIRFQSVVMPFLLNVIAAMPLQSARMLLALRDAGRLELVAGRATVVCCENGETTVDVEEGNKTTTHTYRMFVDCTGQGSLKLDEFPFASLVRSGSVRPARAEFARSDSVKELSDCDRERLVDTDPPAYEIGGIDIDPSYRIIDVDGQPNDRLYDVAFPHATGVRPYSYGLQVCELTARMVVDYWKVNLPDATLSRQAKEIHH</sequence>
<dbReference type="Pfam" id="PF13454">
    <property type="entry name" value="NAD_binding_9"/>
    <property type="match status" value="1"/>
</dbReference>
<evidence type="ECO:0000259" key="1">
    <source>
        <dbReference type="Pfam" id="PF13454"/>
    </source>
</evidence>
<protein>
    <recommendedName>
        <fullName evidence="1">FAD-dependent urate hydroxylase HpyO/Asp monooxygenase CreE-like FAD/NAD(P)-binding domain-containing protein</fullName>
    </recommendedName>
</protein>
<dbReference type="OrthoDB" id="6309046at2"/>
<dbReference type="PANTHER" id="PTHR40254:SF1">
    <property type="entry name" value="BLR0577 PROTEIN"/>
    <property type="match status" value="1"/>
</dbReference>
<dbReference type="InterPro" id="IPR052189">
    <property type="entry name" value="L-asp_N-monooxygenase_NS-form"/>
</dbReference>
<dbReference type="EMBL" id="SJPI01000005">
    <property type="protein sequence ID" value="TWT47926.1"/>
    <property type="molecule type" value="Genomic_DNA"/>
</dbReference>